<dbReference type="InterPro" id="IPR049552">
    <property type="entry name" value="PKS_DH_N"/>
</dbReference>
<dbReference type="SMART" id="SM00823">
    <property type="entry name" value="PKS_PP"/>
    <property type="match status" value="3"/>
</dbReference>
<dbReference type="SMART" id="SM00825">
    <property type="entry name" value="PKS_KS"/>
    <property type="match status" value="3"/>
</dbReference>
<evidence type="ECO:0000256" key="4">
    <source>
        <dbReference type="ARBA" id="ARBA00006484"/>
    </source>
</evidence>
<evidence type="ECO:0000256" key="2">
    <source>
        <dbReference type="ARBA" id="ARBA00004792"/>
    </source>
</evidence>
<keyword evidence="5" id="KW-0596">Phosphopantetheine</keyword>
<evidence type="ECO:0000256" key="11">
    <source>
        <dbReference type="PROSITE-ProRule" id="PRU01363"/>
    </source>
</evidence>
<evidence type="ECO:0000259" key="15">
    <source>
        <dbReference type="PROSITE" id="PS52019"/>
    </source>
</evidence>
<dbReference type="SMART" id="SM01294">
    <property type="entry name" value="PKS_PP_betabranch"/>
    <property type="match status" value="1"/>
</dbReference>
<dbReference type="SMART" id="SM00822">
    <property type="entry name" value="PKS_KR"/>
    <property type="match status" value="3"/>
</dbReference>
<dbReference type="InterPro" id="IPR013968">
    <property type="entry name" value="PKS_KR"/>
</dbReference>
<keyword evidence="7" id="KW-0597">Phosphoprotein</keyword>
<gene>
    <name evidence="16" type="ORF">LEN_2593</name>
</gene>
<reference evidence="16 17" key="1">
    <citation type="journal article" date="2017" name="DNA Res.">
        <title>Complete genome sequence and expression profile of the commercial lytic enzyme producer Lysobacter enzymogenes M497-1.</title>
        <authorList>
            <person name="Takami H."/>
            <person name="Toyoda A."/>
            <person name="Uchiyama I."/>
            <person name="Itoh T."/>
            <person name="Takaki Y."/>
            <person name="Arai W."/>
            <person name="Nishi S."/>
            <person name="Kawai M."/>
            <person name="Shinya K."/>
            <person name="Ikeda H."/>
        </authorList>
    </citation>
    <scope>NUCLEOTIDE SEQUENCE [LARGE SCALE GENOMIC DNA]</scope>
    <source>
        <strain evidence="16 17">M497-1</strain>
    </source>
</reference>
<evidence type="ECO:0000259" key="14">
    <source>
        <dbReference type="PROSITE" id="PS52004"/>
    </source>
</evidence>
<dbReference type="PROSITE" id="PS00012">
    <property type="entry name" value="PHOSPHOPANTETHEINE"/>
    <property type="match status" value="2"/>
</dbReference>
<name>A0AAU9ALK2_LYSEN</name>
<dbReference type="GeneID" id="83064440"/>
<dbReference type="InterPro" id="IPR049900">
    <property type="entry name" value="PKS_mFAS_DH"/>
</dbReference>
<evidence type="ECO:0000256" key="10">
    <source>
        <dbReference type="ARBA" id="ARBA00054155"/>
    </source>
</evidence>
<feature type="domain" description="Ketosynthase family 3 (KS3)" evidence="14">
    <location>
        <begin position="2382"/>
        <end position="2806"/>
    </location>
</feature>
<dbReference type="InterPro" id="IPR054514">
    <property type="entry name" value="RhiE-like_linker"/>
</dbReference>
<evidence type="ECO:0000256" key="6">
    <source>
        <dbReference type="ARBA" id="ARBA00022490"/>
    </source>
</evidence>
<feature type="domain" description="PKS/mFAS DH" evidence="15">
    <location>
        <begin position="41"/>
        <end position="322"/>
    </location>
</feature>
<feature type="domain" description="Carrier" evidence="13">
    <location>
        <begin position="771"/>
        <end position="847"/>
    </location>
</feature>
<dbReference type="KEGG" id="lem:LEN_2593"/>
<dbReference type="PROSITE" id="PS52019">
    <property type="entry name" value="PKS_MFAS_DH"/>
    <property type="match status" value="3"/>
</dbReference>
<dbReference type="InterPro" id="IPR057326">
    <property type="entry name" value="KR_dom"/>
</dbReference>
<dbReference type="Pfam" id="PF21394">
    <property type="entry name" value="Beta-ketacyl_N"/>
    <property type="match status" value="1"/>
</dbReference>
<dbReference type="Gene3D" id="3.40.47.10">
    <property type="match status" value="3"/>
</dbReference>
<dbReference type="Pfam" id="PF22336">
    <property type="entry name" value="RhiE-like_linker"/>
    <property type="match status" value="2"/>
</dbReference>
<evidence type="ECO:0000313" key="16">
    <source>
        <dbReference type="EMBL" id="BAV98080.1"/>
    </source>
</evidence>
<dbReference type="FunFam" id="3.40.47.10:FF:000019">
    <property type="entry name" value="Polyketide synthase type I"/>
    <property type="match status" value="3"/>
</dbReference>
<dbReference type="Pfam" id="PF00109">
    <property type="entry name" value="ketoacyl-synt"/>
    <property type="match status" value="3"/>
</dbReference>
<evidence type="ECO:0000256" key="3">
    <source>
        <dbReference type="ARBA" id="ARBA00005194"/>
    </source>
</evidence>
<comment type="pathway">
    <text evidence="2">Antibiotic biosynthesis.</text>
</comment>
<evidence type="ECO:0000256" key="1">
    <source>
        <dbReference type="ARBA" id="ARBA00004496"/>
    </source>
</evidence>
<dbReference type="InterPro" id="IPR014031">
    <property type="entry name" value="Ketoacyl_synth_C"/>
</dbReference>
<feature type="region of interest" description="C-terminal hotdog fold" evidence="11">
    <location>
        <begin position="4365"/>
        <end position="4511"/>
    </location>
</feature>
<feature type="region of interest" description="Disordered" evidence="12">
    <location>
        <begin position="2980"/>
        <end position="2999"/>
    </location>
</feature>
<feature type="region of interest" description="C-terminal hotdog fold" evidence="11">
    <location>
        <begin position="177"/>
        <end position="322"/>
    </location>
</feature>
<dbReference type="Pfam" id="PF21089">
    <property type="entry name" value="PKS_DH_N"/>
    <property type="match status" value="3"/>
</dbReference>
<feature type="domain" description="Ketosynthase family 3 (KS3)" evidence="14">
    <location>
        <begin position="3609"/>
        <end position="4041"/>
    </location>
</feature>
<feature type="domain" description="PKS/mFAS DH" evidence="15">
    <location>
        <begin position="1522"/>
        <end position="1804"/>
    </location>
</feature>
<dbReference type="Pfam" id="PF02801">
    <property type="entry name" value="Ketoacyl-synt_C"/>
    <property type="match status" value="3"/>
</dbReference>
<dbReference type="InterPro" id="IPR014030">
    <property type="entry name" value="Ketoacyl_synth_N"/>
</dbReference>
<evidence type="ECO:0000313" key="17">
    <source>
        <dbReference type="Proteomes" id="UP000218824"/>
    </source>
</evidence>
<feature type="active site" description="Proton donor; for dehydratase activity" evidence="11">
    <location>
        <position position="4426"/>
    </location>
</feature>
<dbReference type="Gene3D" id="3.10.129.110">
    <property type="entry name" value="Polyketide synthase dehydratase"/>
    <property type="match status" value="3"/>
</dbReference>
<proteinExistence type="inferred from homology"/>
<dbReference type="PROSITE" id="PS50075">
    <property type="entry name" value="CARRIER"/>
    <property type="match status" value="2"/>
</dbReference>
<dbReference type="Pfam" id="PF08659">
    <property type="entry name" value="KR"/>
    <property type="match status" value="3"/>
</dbReference>
<dbReference type="GO" id="GO:0005886">
    <property type="term" value="C:plasma membrane"/>
    <property type="evidence" value="ECO:0007669"/>
    <property type="project" value="TreeGrafter"/>
</dbReference>
<dbReference type="InterPro" id="IPR049551">
    <property type="entry name" value="PKS_DH_C"/>
</dbReference>
<sequence>MIDFVEYVVSQLKSKKLARADALALIRQYARPRGAGAAKLHPLLHRNVSDLERLAFASDFDGSEFFLRDHRVRGQRVLPGVAYLELARAALERATPQAPREWELRHLVWAQPLTVDAPTTAVLALYPDDDSANAAGEGIDFELYSQDERVHFQGHAAPLADTAPAPLDLDALRARMTAAPLPTERLYAAIAAHGIELGASLRGVAEALCGDGELLARIELPEASEREGFVLHPAALDSAVQAGMALIAQRGDGRPALPFALDALRRYRDAGERLYAWVRHAAGSGADARVSKLDIDLCDEAGEVCVRLLGLSARELIGGVDSEALAADEETCLLARPLWREQALPAGNGETFAARHVVVCDLPDFEQNPGDGANWQALRTEGGLAERYTALTLACLERLRSILSDKRSGRELLQCVVASEGEGALNAGLAGLLRTAAQENPALTVQLIQVDAGLDAAALAARLRAEADSGAADAQVRYLGGRRETLRWQAIDDAPEAAPLTFKEHGVYLITGGLGGLGRLFADEILVATTHAQVVLSGRGALVGERAERFAALRERHGERLHYCALDLADAADVNSQLEALRERFGRLDGIVHSAGAIADDYLLKKTAEQAAAVLAPKVAGTVHLDAASAGFDLDFFALFSSAVSAFGNAGQGDYAAANGFLDAFAAHRNVLVGQGLRRGRCVSLLWPLWRDGGMAPDAATQARLQREVGMRAMSREHGVRAFHRALALDEAQTLAVQGDAAKLRARLFGESTARVVAAAAPAAATPVAGELNERCIEFLRGQFAQVLKLAAHRLDPQAPLERYGIDSILAMDLTGQLERSFGSLPKTLFFEYQSIAELAGYFVRDHAARLGALLAPASAAAMAAPAPVSAPEPLPAAAPLASLRPARRRARAAASATDAPPSREPIAIVGLSGRYPEAIDVAAYWRNLRDGRDCIVEVPASRWDWRDYYSQDRSAEGRHYSKWGGFIEGVDEFDPLFFNIPPVDAELIDPQERLFLQHAWMAVEDAGYTRAALQAGEGGPAGQVGVYVGVMYGEYQLFGAENSLRGQRMGIPLSYASVANRVSYVLNLHGPSMTLDTMCSSSLTAIHLACQDLRLGRTHAAIAGGVNVSIHPNKYLILSAGQFISGDGHCQSFGEGGDGYIPGEGVGAVVLKRLSDARRDGNHIYGLIRGSALNHGGKTNGYSVPSPKAQAAAIAAALAESGMDARRVGYIEAHGTGTKLGDPIEIAALTQVFRQHTQERGFCAIGSAKSNIGHCESAAGIAGLTKVLLQLRYKQIAPSLHSAKLNPHIDFAATPFVVNQSLCEWDAPVLDGREHPRLAGVSSFGAGGANAHLIVEEYRDDAAAEPAASGAALVPLSARTAAQLRRKAAELGEFLAGDGAGYDLRAVAHTLQSGREAMPHRLAVLAESLPQLTQALRAYGAGEAVEAVCFEGHADGGPDGLARLGQDEDMAAAIARWIARGKLAKLAELWVKGLEPDWRALHGAQRPALLSLPAYPFARERYWVERASGHVAGAGAGAVLHPLLHANVSDLYAQRYRSQFDGHEFFLDHHRVDAGAGENKWLPAAACLEMARAAAELALPAQAPSSGLELRDIAWIRPLAVTAPVTVELELQARDERSLQFELRSGEDAEAAPHCQGFIALGAPAAPAPLDLAALRARMQREPRSAEQVYAGFAAFGLHYGAGFRCIESLLRGDGEALAELRLPAAADPAYGLHPGLLDSALQAAVGTIGDDAGATAALVPFALESATLYAPCSARMFAWARRVDGAGAGLARFDIDLCDELGQVCVALRGLVSRQARGQAEAGKGTLLALPQWQPLDAVAADAEPAARHAVMLLDLSRLDADALRSQLPGAEIESLGWPEHNDPAERYAAAAQAVFARLQALLSTAPTGPLLLQCVIADGDASLLEGLAGLLASTRQEQPLLRAQLIASDASDAATLAAHLRTAATHPAQTRLRFAAGAGSALHWLPQALPDTVAPAFKAGGVYLITGGLGGLGRAFAQAILAAHADTRVVLTGRAAADAAREAELAQLCAQWSVAPKRLEYLQLDPADRASAEAVVAETLRRHGALHGVLHSAGATRDAYLVRKSADDFAQVLAPKVAGCCALDAATAALPLDFFVLFSSLSAALGNPGQGDYAAGNGFMDRFARERNARAARGERHGLSLSLGWPLWRDGGMRIEDEALRRLRAASGLAPLPTEVGLRVFHHALALGATHVLVLHGDTARLAQALQPAVAPARAEPLANAPKERAVAQHAQAPQLLEPLHRYLRGELAALLKLPLAEVEVKAPLERYGIDSVQSLKLIDRLERRFSALSKTLLFEHQSLASLADYLLAAFPQAVGEQFAAPVQPTPATTTATIATATVAAPPRARMRLAAPSARANAAEPVAIVGLAGRYPQADDLHAFWDNLRQGRDCIGEIPADRWDHARYFDPARNRPGKTYSKWGGFLDAIDRFDPLFFNISPKEAELMDPQERLFLETAWQALEDAGYRREAVAGRKVGVYVGAMWGQYELYGVGGGEHGVPSSSFASIANRVSYFFDFHGPSLALDTMCSSSLTAIQLAAEDVRKGAVEMAIAGGVNLCTHPNKYLSLAQGNFAASDGRCRSFGAGGDGYVPGEGVGAVVLKPLSRALADGDRILALIRGGALNHGGKTNGYTVPNPLAQGELIGEALAAAGVPAHSIGYVEAHGTGTSLGDPIEIAGLSKGFGLTTGADAQRTPCAIGSVKSNIGHLESAAGIAALSKVLLQLRHAQLAPSLHAQPANPHIDFAASAFRVQTELGEWPRPAAHPRRAGISSFGAGGANAHLIVEEYDDARPVNDAAGPQLFLLSARDRIALREYAARMLEHLRHEPAQTLADIAYTSQLGRTPLAERLALIVDDRTMLAERLVQWLGEDGEKDGMFQGNPRQAQAAAALIEGEAGAAYLELTLQRRDLDKLARLWIAGVEIDWARLHAPGAARRVSLPTYPFQRESYWVRTAPLPAAASEAPAHAPAQSPMQTPAEPAHALSLRLQWRDSELPASAETPRGPLLLLDSDPALGAVLARRLGSDQVVRVAAGAAFAQTDADLFVADLADEAQARQLLQSLSEQGRRPQAVVRADAIDTAQPAQALVALHGLLKAQLGDGDSRALRVLALQRQDEHTATALNAGFAGYLRSLALENSKIRGKTLALASGAEADAIAACVLAELAQPAGAEREVRYLSRGERSVRQVRDAAVFAPPASDGAIKQHGVYLITGGLGGLGYRFAEHLALRYHARLVLSGRSPADPAQGPRLQRLRELGGDAVYVQADVADAAQALALAEAARARYGRIDGLIHAAGSHRDGYALHKRGAEIEAVLAAKVAGALNLDAALAGDALDLFVLFSSVAGALGNPGQCDYAYANAFLDAFAEGRAERVRAGERSGRSLSLAWPYWAEGGMRLDADQIERARRASGLEPLPDAQGLALAEALFGAEGAVLPLYGAPGRVAAFVRAQFGAAGEGAMARVDDEAVEDARESGDALAVAALDYLKALLGEQIRLPPERIDAEERFEAYGVDSVMVGHLNAALERDLGALPKTLFYEHASVAAVAAYLLREAAPALRRHLRPQAPLESPAPLRHVAATPTVVASAPTAPLAADEPIAIIGLHGRFPQSPDLDAYWRHLAAGDDLIGPVPAQRWDMAALYDADPEQAAAGKIYCDQGGFLDDHDKFDAAFFGIPAEDARLIDPQERLFLQSAWAAVEDAGYTRERLKRHHGKAGGSDVGVFAGVTTNSYHLLTPEEWSRGNMVAPGAMPWSIANRVSYVFDFVGPSLPVDTACSSSLAAIHLACESLRRGECQLAVAGGVNLYLHPAKYQSLCRKRMLARHGRCRSFGAGDDGFVPGEGVGAVLLKPLSRAIADGDHIHAVVAASACEHSGRSNGYSAPNPAAQARLIAQALQRAGAAPASIGYVEGHGTGTQLGDNLEVLSLTQAFGSEVARQSCVLGSVKGNAGHAESAAGIGGVAKIVLQLRHRQLAPSLHADQPNPDIDFAATPFRLQRELTPWPAADGAPRRALVNSFGAGGVNACVVLEEYVAPVTVAATAAPQLIVLSARDGERLGENAQALAAHLREREHIDLAQIAYTLQSGREPMEQRAALIVADRAQALALLDTLAAGADAPGLLRARVEPHQRQRSLKPEQREQHRALFAAGDLTALAQRWLGGEEPDWDALHGERRPQRVPLPTYRFARERHWVSDAAVGQRPIAALAVAAESAATQTALHPLLTRNVSTLRETGFLSHLSGEAFYGRDHRVNGEPFFPGAGFVELACIASTLAGERSVARIEDIVWAQPLKLRAAPQPVKTVLRASGHGTDCAVVSFDPHGERVLHCEARLFHEAGPAHSRPRPAPLPVDELVAAARAVDGAQCYERLRRYGFDYGPSFRGVRTLHQGAGYALARVGLDPSLRAQFDQYLLHPCLIDAALQTVLGVAGEGGDDVPYLPFALDSIQRWRPLLPECYAYAEPSRGAPAGGDVRRFDLRLLSLGGEVLVELNGFYVRALRTAATAAGAAATEAVDA</sequence>
<dbReference type="InterPro" id="IPR020841">
    <property type="entry name" value="PKS_Beta-ketoAc_synthase_dom"/>
</dbReference>
<dbReference type="InterPro" id="IPR016039">
    <property type="entry name" value="Thiolase-like"/>
</dbReference>
<dbReference type="SMART" id="SM00826">
    <property type="entry name" value="PKS_DH"/>
    <property type="match status" value="3"/>
</dbReference>
<feature type="region of interest" description="C-terminal hotdog fold" evidence="11">
    <location>
        <begin position="1661"/>
        <end position="1804"/>
    </location>
</feature>
<dbReference type="InterPro" id="IPR020807">
    <property type="entry name" value="PKS_DH"/>
</dbReference>
<dbReference type="InterPro" id="IPR036291">
    <property type="entry name" value="NAD(P)-bd_dom_sf"/>
</dbReference>
<evidence type="ECO:0000256" key="12">
    <source>
        <dbReference type="SAM" id="MobiDB-lite"/>
    </source>
</evidence>
<organism evidence="16 17">
    <name type="scientific">Lysobacter enzymogenes</name>
    <dbReference type="NCBI Taxonomy" id="69"/>
    <lineage>
        <taxon>Bacteria</taxon>
        <taxon>Pseudomonadati</taxon>
        <taxon>Pseudomonadota</taxon>
        <taxon>Gammaproteobacteria</taxon>
        <taxon>Lysobacterales</taxon>
        <taxon>Lysobacteraceae</taxon>
        <taxon>Lysobacter</taxon>
    </lineage>
</organism>
<dbReference type="Gene3D" id="1.10.1200.10">
    <property type="entry name" value="ACP-like"/>
    <property type="match status" value="3"/>
</dbReference>
<feature type="region of interest" description="N-terminal hotdog fold" evidence="11">
    <location>
        <begin position="4229"/>
        <end position="4347"/>
    </location>
</feature>
<comment type="pathway">
    <text evidence="3">Lipid metabolism; fatty acid biosynthesis.</text>
</comment>
<feature type="active site" description="Proton donor; for dehydratase activity" evidence="11">
    <location>
        <position position="237"/>
    </location>
</feature>
<dbReference type="GO" id="GO:0031177">
    <property type="term" value="F:phosphopantetheine binding"/>
    <property type="evidence" value="ECO:0007669"/>
    <property type="project" value="InterPro"/>
</dbReference>
<feature type="active site" description="Proton donor; for dehydratase activity" evidence="11">
    <location>
        <position position="1720"/>
    </location>
</feature>
<feature type="active site" description="Proton acceptor; for dehydratase activity" evidence="11">
    <location>
        <position position="4258"/>
    </location>
</feature>
<dbReference type="GO" id="GO:0005737">
    <property type="term" value="C:cytoplasm"/>
    <property type="evidence" value="ECO:0007669"/>
    <property type="project" value="UniProtKB-SubCell"/>
</dbReference>
<dbReference type="PROSITE" id="PS52004">
    <property type="entry name" value="KS3_2"/>
    <property type="match status" value="3"/>
</dbReference>
<keyword evidence="9" id="KW-0677">Repeat</keyword>
<feature type="active site" description="Proton acceptor; for dehydratase activity" evidence="11">
    <location>
        <position position="1551"/>
    </location>
</feature>
<dbReference type="RefSeq" id="WP_096378584.1">
    <property type="nucleotide sequence ID" value="NZ_AP014940.1"/>
</dbReference>
<dbReference type="InterPro" id="IPR050091">
    <property type="entry name" value="PKS_NRPS_Biosynth_Enz"/>
</dbReference>
<dbReference type="EMBL" id="AP014940">
    <property type="protein sequence ID" value="BAV98080.1"/>
    <property type="molecule type" value="Genomic_DNA"/>
</dbReference>
<dbReference type="InterPro" id="IPR036736">
    <property type="entry name" value="ACP-like_sf"/>
</dbReference>
<evidence type="ECO:0000256" key="7">
    <source>
        <dbReference type="ARBA" id="ARBA00022553"/>
    </source>
</evidence>
<dbReference type="InterPro" id="IPR018201">
    <property type="entry name" value="Ketoacyl_synth_AS"/>
</dbReference>
<feature type="domain" description="Carrier" evidence="13">
    <location>
        <begin position="2258"/>
        <end position="2334"/>
    </location>
</feature>
<dbReference type="Proteomes" id="UP000218824">
    <property type="component" value="Chromosome"/>
</dbReference>
<feature type="region of interest" description="N-terminal hotdog fold" evidence="11">
    <location>
        <begin position="41"/>
        <end position="163"/>
    </location>
</feature>
<dbReference type="CDD" id="cd08953">
    <property type="entry name" value="KR_2_SDR_x"/>
    <property type="match status" value="3"/>
</dbReference>
<dbReference type="InterPro" id="IPR009081">
    <property type="entry name" value="PP-bd_ACP"/>
</dbReference>
<dbReference type="SUPFAM" id="SSF53901">
    <property type="entry name" value="Thiolase-like"/>
    <property type="match status" value="3"/>
</dbReference>
<dbReference type="Pfam" id="PF00550">
    <property type="entry name" value="PP-binding"/>
    <property type="match status" value="3"/>
</dbReference>
<dbReference type="GO" id="GO:0004315">
    <property type="term" value="F:3-oxoacyl-[acyl-carrier-protein] synthase activity"/>
    <property type="evidence" value="ECO:0007669"/>
    <property type="project" value="InterPro"/>
</dbReference>
<dbReference type="SUPFAM" id="SSF51735">
    <property type="entry name" value="NAD(P)-binding Rossmann-fold domains"/>
    <property type="match status" value="5"/>
</dbReference>
<keyword evidence="8" id="KW-0808">Transferase</keyword>
<keyword evidence="6" id="KW-0963">Cytoplasm</keyword>
<dbReference type="InterPro" id="IPR020806">
    <property type="entry name" value="PKS_PP-bd"/>
</dbReference>
<accession>A0AAU9ALK2</accession>
<feature type="domain" description="PKS/mFAS DH" evidence="15">
    <location>
        <begin position="4229"/>
        <end position="4511"/>
    </location>
</feature>
<dbReference type="GO" id="GO:0006633">
    <property type="term" value="P:fatty acid biosynthetic process"/>
    <property type="evidence" value="ECO:0007669"/>
    <property type="project" value="InterPro"/>
</dbReference>
<dbReference type="InterPro" id="IPR006162">
    <property type="entry name" value="Ppantetheine_attach_site"/>
</dbReference>
<evidence type="ECO:0000259" key="13">
    <source>
        <dbReference type="PROSITE" id="PS50075"/>
    </source>
</evidence>
<dbReference type="SUPFAM" id="SSF47336">
    <property type="entry name" value="ACP-like"/>
    <property type="match status" value="3"/>
</dbReference>
<evidence type="ECO:0000256" key="9">
    <source>
        <dbReference type="ARBA" id="ARBA00022737"/>
    </source>
</evidence>
<dbReference type="Pfam" id="PF22621">
    <property type="entry name" value="CurL-like_PKS_C"/>
    <property type="match status" value="1"/>
</dbReference>
<dbReference type="Gene3D" id="1.10.1240.100">
    <property type="match status" value="3"/>
</dbReference>
<dbReference type="GO" id="GO:0071770">
    <property type="term" value="P:DIM/DIP cell wall layer assembly"/>
    <property type="evidence" value="ECO:0007669"/>
    <property type="project" value="TreeGrafter"/>
</dbReference>
<dbReference type="CDD" id="cd00833">
    <property type="entry name" value="PKS"/>
    <property type="match status" value="3"/>
</dbReference>
<dbReference type="PANTHER" id="PTHR43775:SF37">
    <property type="entry name" value="SI:DKEY-61P9.11"/>
    <property type="match status" value="1"/>
</dbReference>
<dbReference type="InterPro" id="IPR042104">
    <property type="entry name" value="PKS_dehydratase_sf"/>
</dbReference>
<dbReference type="PROSITE" id="PS00606">
    <property type="entry name" value="KS3_1"/>
    <property type="match status" value="1"/>
</dbReference>
<feature type="region of interest" description="N-terminal hotdog fold" evidence="11">
    <location>
        <begin position="1522"/>
        <end position="1647"/>
    </location>
</feature>
<dbReference type="InterPro" id="IPR049490">
    <property type="entry name" value="C883_1060-like_KR_N"/>
</dbReference>
<dbReference type="GO" id="GO:0004312">
    <property type="term" value="F:fatty acid synthase activity"/>
    <property type="evidence" value="ECO:0007669"/>
    <property type="project" value="TreeGrafter"/>
</dbReference>
<comment type="similarity">
    <text evidence="4">Belongs to the short-chain dehydrogenases/reductases (SDR) family.</text>
</comment>
<comment type="function">
    <text evidence="10">Involved in production of the polyketide antibiotic thailandamide.</text>
</comment>
<feature type="active site" description="Proton acceptor; for dehydratase activity" evidence="11">
    <location>
        <position position="70"/>
    </location>
</feature>
<protein>
    <submittedName>
        <fullName evidence="16">Modular polyketide synthase</fullName>
    </submittedName>
</protein>
<dbReference type="PANTHER" id="PTHR43775">
    <property type="entry name" value="FATTY ACID SYNTHASE"/>
    <property type="match status" value="1"/>
</dbReference>
<feature type="domain" description="Ketosynthase family 3 (KS3)" evidence="14">
    <location>
        <begin position="904"/>
        <end position="1338"/>
    </location>
</feature>
<dbReference type="Pfam" id="PF14765">
    <property type="entry name" value="PS-DH"/>
    <property type="match status" value="3"/>
</dbReference>
<evidence type="ECO:0000256" key="5">
    <source>
        <dbReference type="ARBA" id="ARBA00022450"/>
    </source>
</evidence>
<comment type="subcellular location">
    <subcellularLocation>
        <location evidence="1">Cytoplasm</location>
    </subcellularLocation>
</comment>
<evidence type="ECO:0000256" key="8">
    <source>
        <dbReference type="ARBA" id="ARBA00022679"/>
    </source>
</evidence>
<dbReference type="Gene3D" id="3.40.50.720">
    <property type="entry name" value="NAD(P)-binding Rossmann-like Domain"/>
    <property type="match status" value="3"/>
</dbReference>